<accession>A0A0F5ZMJ7</accession>
<dbReference type="InterPro" id="IPR012902">
    <property type="entry name" value="N_methyl_site"/>
</dbReference>
<dbReference type="AlphaFoldDB" id="A0A0F5ZMJ7"/>
<protein>
    <submittedName>
        <fullName evidence="1">Type IV pili biogenesis protein PilE</fullName>
    </submittedName>
</protein>
<dbReference type="GO" id="GO:0043683">
    <property type="term" value="P:type IV pilus assembly"/>
    <property type="evidence" value="ECO:0007669"/>
    <property type="project" value="InterPro"/>
</dbReference>
<dbReference type="InterPro" id="IPR045584">
    <property type="entry name" value="Pilin-like"/>
</dbReference>
<dbReference type="NCBIfam" id="TIGR02532">
    <property type="entry name" value="IV_pilin_GFxxxE"/>
    <property type="match status" value="1"/>
</dbReference>
<evidence type="ECO:0000313" key="2">
    <source>
        <dbReference type="Proteomes" id="UP000243478"/>
    </source>
</evidence>
<organism evidence="1 2">
    <name type="scientific">Stenotrophomonas maltophilia</name>
    <name type="common">Pseudomonas maltophilia</name>
    <name type="synonym">Xanthomonas maltophilia</name>
    <dbReference type="NCBI Taxonomy" id="40324"/>
    <lineage>
        <taxon>Bacteria</taxon>
        <taxon>Pseudomonadati</taxon>
        <taxon>Pseudomonadota</taxon>
        <taxon>Gammaproteobacteria</taxon>
        <taxon>Lysobacterales</taxon>
        <taxon>Lysobacteraceae</taxon>
        <taxon>Stenotrophomonas</taxon>
        <taxon>Stenotrophomonas maltophilia group</taxon>
    </lineage>
</organism>
<dbReference type="Gene3D" id="3.30.700.10">
    <property type="entry name" value="Glycoprotein, Type 4 Pilin"/>
    <property type="match status" value="1"/>
</dbReference>
<evidence type="ECO:0000313" key="1">
    <source>
        <dbReference type="EMBL" id="KKD56946.1"/>
    </source>
</evidence>
<dbReference type="InterPro" id="IPR031982">
    <property type="entry name" value="PilE-like"/>
</dbReference>
<dbReference type="PATRIC" id="fig|40324.63.peg.5747"/>
<name>A0A0F5ZMJ7_STEMA</name>
<proteinExistence type="predicted"/>
<sequence length="132" mass="14577">MQRGLGLIELLIVLAVTGILAAIAYPSYSDQLRRAARSEVIGLLQDAALRLERHRARTGQYADPDPQVPPLPVGTRYYRLLAQRDDDSFVLLARRLPEGMMVDDRCGDFQLDQAGVRGNPGAGMPAEDCWGR</sequence>
<dbReference type="SUPFAM" id="SSF54523">
    <property type="entry name" value="Pili subunits"/>
    <property type="match status" value="1"/>
</dbReference>
<reference evidence="1 2" key="1">
    <citation type="submission" date="2015-03" db="EMBL/GenBank/DDBJ databases">
        <title>Draft genome of Stenotrophomonas maltophila isolated from urine specimen.</title>
        <authorList>
            <person name="Murugan N."/>
            <person name="Malathi J."/>
            <person name="Umashankar V."/>
            <person name="Madhavan H."/>
        </authorList>
    </citation>
    <scope>NUCLEOTIDE SEQUENCE [LARGE SCALE GENOMIC DNA]</scope>
    <source>
        <strain evidence="1 2">JMNMN1</strain>
    </source>
</reference>
<dbReference type="Pfam" id="PF07963">
    <property type="entry name" value="N_methyl"/>
    <property type="match status" value="1"/>
</dbReference>
<dbReference type="EMBL" id="JZRZ01000025">
    <property type="protein sequence ID" value="KKD56946.1"/>
    <property type="molecule type" value="Genomic_DNA"/>
</dbReference>
<gene>
    <name evidence="1" type="ORF">VM57_15580</name>
</gene>
<dbReference type="Proteomes" id="UP000243478">
    <property type="component" value="Unassembled WGS sequence"/>
</dbReference>
<comment type="caution">
    <text evidence="1">The sequence shown here is derived from an EMBL/GenBank/DDBJ whole genome shotgun (WGS) entry which is preliminary data.</text>
</comment>
<dbReference type="Pfam" id="PF16732">
    <property type="entry name" value="ComP_DUS"/>
    <property type="match status" value="1"/>
</dbReference>